<dbReference type="STRING" id="1151754.M9M0D1"/>
<dbReference type="Proteomes" id="UP000011976">
    <property type="component" value="Unassembled WGS sequence"/>
</dbReference>
<feature type="region of interest" description="Disordered" evidence="6">
    <location>
        <begin position="25"/>
        <end position="91"/>
    </location>
</feature>
<dbReference type="Pfam" id="PF01967">
    <property type="entry name" value="MoaC"/>
    <property type="match status" value="1"/>
</dbReference>
<dbReference type="UniPathway" id="UPA00344"/>
<sequence length="423" mass="44099">MQRRCTVAAQGPTSPFANVVPRRAFHSCSQRHKSASREQDEEADDDSPWGDLDKAFENLQDKSLYQRVYATPERHSPSPAAAASADADSPARDPIAAMEEEIFARAGAAAVSSATPRKVSTAPLSGVRFSDAPPSMPEVSAGAAAPTGRWTEYMHGGSVDDSPWSSLDAFADHPESSAEFAVPLDLAAQHNLMQRSAEPYVEAHAPPGMHEGASAAAAFAANDTLLGQQALLSEQEALFAQAGAAAVNAQSPTLEADHLSHIDAGTGAASMVDVSSKPTTSRSATAVGRVYMPFDAAQLVRSAESRGGVSGKGPVLHTAQLAGIMAAKRTADLIPLCHPLSLTHVDVALALVDQPGSESYVDIECTAKTAGATGVEMEALTGCTAACLTVWDMVKAVAGKTMRIGDVRVVRKTGGKSADWTRI</sequence>
<dbReference type="SUPFAM" id="SSF55040">
    <property type="entry name" value="Molybdenum cofactor biosynthesis protein C, MoaC"/>
    <property type="match status" value="1"/>
</dbReference>
<dbReference type="PANTHER" id="PTHR22960">
    <property type="entry name" value="MOLYBDOPTERIN COFACTOR SYNTHESIS PROTEIN A"/>
    <property type="match status" value="1"/>
</dbReference>
<feature type="compositionally biased region" description="Low complexity" evidence="6">
    <location>
        <begin position="77"/>
        <end position="91"/>
    </location>
</feature>
<evidence type="ECO:0000313" key="9">
    <source>
        <dbReference type="Proteomes" id="UP000011976"/>
    </source>
</evidence>
<reference evidence="9" key="1">
    <citation type="journal article" date="2013" name="Genome Announc.">
        <title>Genome sequence of the basidiomycetous yeast Pseudozyma antarctica T-34, a producer of the glycolipid biosurfactants mannosylerythritol lipids.</title>
        <authorList>
            <person name="Morita T."/>
            <person name="Koike H."/>
            <person name="Koyama Y."/>
            <person name="Hagiwara H."/>
            <person name="Ito E."/>
            <person name="Fukuoka T."/>
            <person name="Imura T."/>
            <person name="Machida M."/>
            <person name="Kitamoto D."/>
        </authorList>
    </citation>
    <scope>NUCLEOTIDE SEQUENCE [LARGE SCALE GENOMIC DNA]</scope>
    <source>
        <strain evidence="9">T-34</strain>
    </source>
</reference>
<dbReference type="InterPro" id="IPR047594">
    <property type="entry name" value="MoaC_bact/euk"/>
</dbReference>
<dbReference type="NCBIfam" id="NF006870">
    <property type="entry name" value="PRK09364.1"/>
    <property type="match status" value="1"/>
</dbReference>
<protein>
    <recommendedName>
        <fullName evidence="3">cyclic pyranopterin monophosphate synthase</fullName>
        <ecNumber evidence="3">4.6.1.17</ecNumber>
    </recommendedName>
</protein>
<feature type="compositionally biased region" description="Acidic residues" evidence="6">
    <location>
        <begin position="39"/>
        <end position="48"/>
    </location>
</feature>
<dbReference type="OrthoDB" id="429626at2759"/>
<comment type="catalytic activity">
    <reaction evidence="1">
        <text>(8S)-3',8-cyclo-7,8-dihydroguanosine 5'-triphosphate = cyclic pyranopterin phosphate + diphosphate</text>
        <dbReference type="Rhea" id="RHEA:49580"/>
        <dbReference type="ChEBI" id="CHEBI:33019"/>
        <dbReference type="ChEBI" id="CHEBI:59648"/>
        <dbReference type="ChEBI" id="CHEBI:131766"/>
        <dbReference type="EC" id="4.6.1.17"/>
    </reaction>
</comment>
<feature type="domain" description="Molybdopterin cofactor biosynthesis C (MoaC)" evidence="7">
    <location>
        <begin position="271"/>
        <end position="415"/>
    </location>
</feature>
<comment type="pathway">
    <text evidence="2">Cofactor biosynthesis; molybdopterin biosynthesis.</text>
</comment>
<evidence type="ECO:0000256" key="6">
    <source>
        <dbReference type="SAM" id="MobiDB-lite"/>
    </source>
</evidence>
<feature type="compositionally biased region" description="Basic residues" evidence="6">
    <location>
        <begin position="25"/>
        <end position="34"/>
    </location>
</feature>
<dbReference type="InterPro" id="IPR050105">
    <property type="entry name" value="MoCo_biosynth_MoaA/MoaC"/>
</dbReference>
<evidence type="ECO:0000256" key="5">
    <source>
        <dbReference type="ARBA" id="ARBA00023239"/>
    </source>
</evidence>
<name>M9M0D1_PSEA3</name>
<evidence type="ECO:0000313" key="8">
    <source>
        <dbReference type="EMBL" id="GAC73300.1"/>
    </source>
</evidence>
<dbReference type="Gene3D" id="3.30.70.640">
    <property type="entry name" value="Molybdopterin cofactor biosynthesis C (MoaC) domain"/>
    <property type="match status" value="1"/>
</dbReference>
<evidence type="ECO:0000256" key="1">
    <source>
        <dbReference type="ARBA" id="ARBA00001637"/>
    </source>
</evidence>
<dbReference type="PANTHER" id="PTHR22960:SF0">
    <property type="entry name" value="MOLYBDENUM COFACTOR BIOSYNTHESIS PROTEIN 1"/>
    <property type="match status" value="1"/>
</dbReference>
<gene>
    <name evidence="8" type="ORF">PANT_9c00051</name>
</gene>
<proteinExistence type="predicted"/>
<dbReference type="InterPro" id="IPR023045">
    <property type="entry name" value="MoaC"/>
</dbReference>
<evidence type="ECO:0000256" key="2">
    <source>
        <dbReference type="ARBA" id="ARBA00005046"/>
    </source>
</evidence>
<dbReference type="CDD" id="cd01420">
    <property type="entry name" value="MoaC_PE"/>
    <property type="match status" value="1"/>
</dbReference>
<keyword evidence="5" id="KW-0456">Lyase</keyword>
<evidence type="ECO:0000256" key="3">
    <source>
        <dbReference type="ARBA" id="ARBA00012575"/>
    </source>
</evidence>
<feature type="compositionally biased region" description="Basic and acidic residues" evidence="6">
    <location>
        <begin position="51"/>
        <end position="60"/>
    </location>
</feature>
<dbReference type="EC" id="4.6.1.17" evidence="3"/>
<dbReference type="GO" id="GO:0061798">
    <property type="term" value="F:GTP 3',8'-cyclase activity"/>
    <property type="evidence" value="ECO:0007669"/>
    <property type="project" value="TreeGrafter"/>
</dbReference>
<dbReference type="InterPro" id="IPR036522">
    <property type="entry name" value="MoaC_sf"/>
</dbReference>
<dbReference type="NCBIfam" id="TIGR00581">
    <property type="entry name" value="moaC"/>
    <property type="match status" value="1"/>
</dbReference>
<dbReference type="GO" id="GO:0061799">
    <property type="term" value="F:cyclic pyranopterin monophosphate synthase activity"/>
    <property type="evidence" value="ECO:0007669"/>
    <property type="project" value="UniProtKB-EC"/>
</dbReference>
<keyword evidence="4" id="KW-0501">Molybdenum cofactor biosynthesis</keyword>
<dbReference type="GO" id="GO:0006777">
    <property type="term" value="P:Mo-molybdopterin cofactor biosynthetic process"/>
    <property type="evidence" value="ECO:0007669"/>
    <property type="project" value="UniProtKB-KW"/>
</dbReference>
<organism evidence="8 9">
    <name type="scientific">Pseudozyma antarctica (strain T-34)</name>
    <name type="common">Yeast</name>
    <name type="synonym">Candida antarctica</name>
    <dbReference type="NCBI Taxonomy" id="1151754"/>
    <lineage>
        <taxon>Eukaryota</taxon>
        <taxon>Fungi</taxon>
        <taxon>Dikarya</taxon>
        <taxon>Basidiomycota</taxon>
        <taxon>Ustilaginomycotina</taxon>
        <taxon>Ustilaginomycetes</taxon>
        <taxon>Ustilaginales</taxon>
        <taxon>Ustilaginaceae</taxon>
        <taxon>Moesziomyces</taxon>
    </lineage>
</organism>
<evidence type="ECO:0000256" key="4">
    <source>
        <dbReference type="ARBA" id="ARBA00023150"/>
    </source>
</evidence>
<evidence type="ECO:0000259" key="7">
    <source>
        <dbReference type="Pfam" id="PF01967"/>
    </source>
</evidence>
<dbReference type="AlphaFoldDB" id="M9M0D1"/>
<dbReference type="EMBL" id="DF196775">
    <property type="protein sequence ID" value="GAC73300.1"/>
    <property type="molecule type" value="Genomic_DNA"/>
</dbReference>
<dbReference type="InterPro" id="IPR002820">
    <property type="entry name" value="Mopterin_CF_biosynth-C_dom"/>
</dbReference>
<accession>M9M0D1</accession>